<protein>
    <submittedName>
        <fullName evidence="2">Uncharacterized protein</fullName>
    </submittedName>
</protein>
<sequence>MECIDENISRLRVRASRRELMRWVNAISTDMYLKFFILLLNLRPFSLSPKRPGDSPFAFCRWESGYV</sequence>
<reference evidence="2" key="1">
    <citation type="journal article" date="2020" name="Stud. Mycol.">
        <title>101 Dothideomycetes genomes: a test case for predicting lifestyles and emergence of pathogens.</title>
        <authorList>
            <person name="Haridas S."/>
            <person name="Albert R."/>
            <person name="Binder M."/>
            <person name="Bloem J."/>
            <person name="Labutti K."/>
            <person name="Salamov A."/>
            <person name="Andreopoulos B."/>
            <person name="Baker S."/>
            <person name="Barry K."/>
            <person name="Bills G."/>
            <person name="Bluhm B."/>
            <person name="Cannon C."/>
            <person name="Castanera R."/>
            <person name="Culley D."/>
            <person name="Daum C."/>
            <person name="Ezra D."/>
            <person name="Gonzalez J."/>
            <person name="Henrissat B."/>
            <person name="Kuo A."/>
            <person name="Liang C."/>
            <person name="Lipzen A."/>
            <person name="Lutzoni F."/>
            <person name="Magnuson J."/>
            <person name="Mondo S."/>
            <person name="Nolan M."/>
            <person name="Ohm R."/>
            <person name="Pangilinan J."/>
            <person name="Park H.-J."/>
            <person name="Ramirez L."/>
            <person name="Alfaro M."/>
            <person name="Sun H."/>
            <person name="Tritt A."/>
            <person name="Yoshinaga Y."/>
            <person name="Zwiers L.-H."/>
            <person name="Turgeon B."/>
            <person name="Goodwin S."/>
            <person name="Spatafora J."/>
            <person name="Crous P."/>
            <person name="Grigoriev I."/>
        </authorList>
    </citation>
    <scope>NUCLEOTIDE SEQUENCE</scope>
    <source>
        <strain evidence="2">CBS 116005</strain>
    </source>
</reference>
<name>A0A6G1LBL4_9PEZI</name>
<dbReference type="EMBL" id="ML995826">
    <property type="protein sequence ID" value="KAF2770331.1"/>
    <property type="molecule type" value="Genomic_DNA"/>
</dbReference>
<keyword evidence="1" id="KW-0472">Membrane</keyword>
<dbReference type="AlphaFoldDB" id="A0A6G1LBL4"/>
<evidence type="ECO:0000313" key="2">
    <source>
        <dbReference type="EMBL" id="KAF2770331.1"/>
    </source>
</evidence>
<keyword evidence="1" id="KW-0812">Transmembrane</keyword>
<proteinExistence type="predicted"/>
<evidence type="ECO:0000313" key="3">
    <source>
        <dbReference type="Proteomes" id="UP000799436"/>
    </source>
</evidence>
<organism evidence="2 3">
    <name type="scientific">Teratosphaeria nubilosa</name>
    <dbReference type="NCBI Taxonomy" id="161662"/>
    <lineage>
        <taxon>Eukaryota</taxon>
        <taxon>Fungi</taxon>
        <taxon>Dikarya</taxon>
        <taxon>Ascomycota</taxon>
        <taxon>Pezizomycotina</taxon>
        <taxon>Dothideomycetes</taxon>
        <taxon>Dothideomycetidae</taxon>
        <taxon>Mycosphaerellales</taxon>
        <taxon>Teratosphaeriaceae</taxon>
        <taxon>Teratosphaeria</taxon>
    </lineage>
</organism>
<keyword evidence="1" id="KW-1133">Transmembrane helix</keyword>
<feature type="transmembrane region" description="Helical" evidence="1">
    <location>
        <begin position="20"/>
        <end position="42"/>
    </location>
</feature>
<gene>
    <name evidence="2" type="ORF">EJ03DRAFT_65914</name>
</gene>
<evidence type="ECO:0000256" key="1">
    <source>
        <dbReference type="SAM" id="Phobius"/>
    </source>
</evidence>
<dbReference type="Proteomes" id="UP000799436">
    <property type="component" value="Unassembled WGS sequence"/>
</dbReference>
<accession>A0A6G1LBL4</accession>
<keyword evidence="3" id="KW-1185">Reference proteome</keyword>